<dbReference type="AlphaFoldDB" id="A0A2W1JCM1"/>
<dbReference type="InterPro" id="IPR032708">
    <property type="entry name" value="McjB_C"/>
</dbReference>
<dbReference type="EMBL" id="PQWO01000015">
    <property type="protein sequence ID" value="PZD71689.1"/>
    <property type="molecule type" value="Genomic_DNA"/>
</dbReference>
<evidence type="ECO:0000313" key="3">
    <source>
        <dbReference type="Proteomes" id="UP000248857"/>
    </source>
</evidence>
<dbReference type="RefSeq" id="WP_110987805.1">
    <property type="nucleotide sequence ID" value="NZ_CAWNWM010000015.1"/>
</dbReference>
<evidence type="ECO:0000313" key="2">
    <source>
        <dbReference type="EMBL" id="PZD71689.1"/>
    </source>
</evidence>
<accession>A0A2W1JCM1</accession>
<feature type="domain" description="Microcin J25-processing protein McjB C-terminal" evidence="1">
    <location>
        <begin position="32"/>
        <end position="142"/>
    </location>
</feature>
<organism evidence="2 3">
    <name type="scientific">Acaryochloris thomasi RCC1774</name>
    <dbReference type="NCBI Taxonomy" id="1764569"/>
    <lineage>
        <taxon>Bacteria</taxon>
        <taxon>Bacillati</taxon>
        <taxon>Cyanobacteriota</taxon>
        <taxon>Cyanophyceae</taxon>
        <taxon>Acaryochloridales</taxon>
        <taxon>Acaryochloridaceae</taxon>
        <taxon>Acaryochloris</taxon>
        <taxon>Acaryochloris thomasi</taxon>
    </lineage>
</organism>
<proteinExistence type="predicted"/>
<dbReference type="Pfam" id="PF13471">
    <property type="entry name" value="Transglut_core3"/>
    <property type="match status" value="1"/>
</dbReference>
<evidence type="ECO:0000259" key="1">
    <source>
        <dbReference type="Pfam" id="PF13471"/>
    </source>
</evidence>
<dbReference type="OrthoDB" id="466469at2"/>
<name>A0A2W1JCM1_9CYAN</name>
<reference evidence="2 3" key="1">
    <citation type="journal article" date="2018" name="Sci. Rep.">
        <title>A novel species of the marine cyanobacterium Acaryochloris with a unique pigment content and lifestyle.</title>
        <authorList>
            <person name="Partensky F."/>
            <person name="Six C."/>
            <person name="Ratin M."/>
            <person name="Garczarek L."/>
            <person name="Vaulot D."/>
            <person name="Probert I."/>
            <person name="Calteau A."/>
            <person name="Gourvil P."/>
            <person name="Marie D."/>
            <person name="Grebert T."/>
            <person name="Bouchier C."/>
            <person name="Le Panse S."/>
            <person name="Gachenot M."/>
            <person name="Rodriguez F."/>
            <person name="Garrido J.L."/>
        </authorList>
    </citation>
    <scope>NUCLEOTIDE SEQUENCE [LARGE SCALE GENOMIC DNA]</scope>
    <source>
        <strain evidence="2 3">RCC1774</strain>
    </source>
</reference>
<dbReference type="NCBIfam" id="NF033537">
    <property type="entry name" value="lasso_biosyn_B2"/>
    <property type="match status" value="1"/>
</dbReference>
<comment type="caution">
    <text evidence="2">The sequence shown here is derived from an EMBL/GenBank/DDBJ whole genome shotgun (WGS) entry which is preliminary data.</text>
</comment>
<protein>
    <recommendedName>
        <fullName evidence="1">Microcin J25-processing protein McjB C-terminal domain-containing protein</fullName>
    </recommendedName>
</protein>
<dbReference type="Proteomes" id="UP000248857">
    <property type="component" value="Unassembled WGS sequence"/>
</dbReference>
<keyword evidence="3" id="KW-1185">Reference proteome</keyword>
<sequence length="150" mass="16814">MKSLLKFVRLPARDRLLLLKAFILLGLVRLGLWQLPFKRLQQFLYKISHSPQALPVSSIGCGSIHKIVWAVDVSSHLMPGHVKCLARALTTQVLMSRRGYMPDLRIGVAKDQNNCLEAHAWIELEGSVVIGLLPDLKRFVPMPSLGIDLL</sequence>
<gene>
    <name evidence="2" type="ORF">C1752_04997</name>
</gene>
<dbReference type="InterPro" id="IPR053521">
    <property type="entry name" value="McjB-like"/>
</dbReference>